<dbReference type="RefSeq" id="WP_162781000.1">
    <property type="nucleotide sequence ID" value="NZ_DF977003.1"/>
</dbReference>
<gene>
    <name evidence="1" type="ORF">TSYNT_9291</name>
</gene>
<proteinExistence type="predicted"/>
<name>A0A0U9HNU0_9FIRM</name>
<organism evidence="1">
    <name type="scientific">Tepidanaerobacter syntrophicus</name>
    <dbReference type="NCBI Taxonomy" id="224999"/>
    <lineage>
        <taxon>Bacteria</taxon>
        <taxon>Bacillati</taxon>
        <taxon>Bacillota</taxon>
        <taxon>Clostridia</taxon>
        <taxon>Thermosediminibacterales</taxon>
        <taxon>Tepidanaerobacteraceae</taxon>
        <taxon>Tepidanaerobacter</taxon>
    </lineage>
</organism>
<dbReference type="AlphaFoldDB" id="A0A0U9HNU0"/>
<keyword evidence="2" id="KW-1185">Reference proteome</keyword>
<evidence type="ECO:0000313" key="2">
    <source>
        <dbReference type="Proteomes" id="UP000062160"/>
    </source>
</evidence>
<protein>
    <submittedName>
        <fullName evidence="1">Uncharacterized protein</fullName>
    </submittedName>
</protein>
<accession>A0A0U9HNU0</accession>
<sequence>MPKEYDELWQELQERAKYPIERLIRQGVELATLKAIFEDLANKMLKINA</sequence>
<evidence type="ECO:0000313" key="1">
    <source>
        <dbReference type="EMBL" id="GAQ26035.1"/>
    </source>
</evidence>
<dbReference type="EMBL" id="DF977003">
    <property type="protein sequence ID" value="GAQ26035.1"/>
    <property type="molecule type" value="Genomic_DNA"/>
</dbReference>
<dbReference type="Proteomes" id="UP000062160">
    <property type="component" value="Unassembled WGS sequence"/>
</dbReference>
<reference evidence="1" key="1">
    <citation type="journal article" date="2016" name="Genome Announc.">
        <title>Draft Genome Sequence of the Syntrophic Lactate-Degrading Bacterium Tepidanaerobacter syntrophicus JLT.</title>
        <authorList>
            <person name="Matsuura N."/>
            <person name="Ohashi A."/>
            <person name="Tourlousse D.M."/>
            <person name="Sekiguchi Y."/>
        </authorList>
    </citation>
    <scope>NUCLEOTIDE SEQUENCE [LARGE SCALE GENOMIC DNA]</scope>
    <source>
        <strain evidence="1">JL</strain>
    </source>
</reference>
<dbReference type="STRING" id="224999.GCA_001485475_02074"/>